<dbReference type="EMBL" id="VSSQ01068365">
    <property type="protein sequence ID" value="MPN20567.1"/>
    <property type="molecule type" value="Genomic_DNA"/>
</dbReference>
<proteinExistence type="predicted"/>
<accession>A0A645G149</accession>
<name>A0A645G149_9ZZZZ</name>
<organism evidence="1">
    <name type="scientific">bioreactor metagenome</name>
    <dbReference type="NCBI Taxonomy" id="1076179"/>
    <lineage>
        <taxon>unclassified sequences</taxon>
        <taxon>metagenomes</taxon>
        <taxon>ecological metagenomes</taxon>
    </lineage>
</organism>
<reference evidence="1" key="1">
    <citation type="submission" date="2019-08" db="EMBL/GenBank/DDBJ databases">
        <authorList>
            <person name="Kucharzyk K."/>
            <person name="Murdoch R.W."/>
            <person name="Higgins S."/>
            <person name="Loffler F."/>
        </authorList>
    </citation>
    <scope>NUCLEOTIDE SEQUENCE</scope>
</reference>
<gene>
    <name evidence="1" type="ORF">SDC9_167946</name>
</gene>
<protein>
    <submittedName>
        <fullName evidence="1">Uncharacterized protein</fullName>
    </submittedName>
</protein>
<sequence>MAFSDQISRSPVPRMAACAGHNQIAHSAQTDECHRIGTESDSQTTDFRQSARHQSRFCVVAITQSVKRSRTYCDDVLQCSTQLYPDDIRVPVDPEIGIHEQFLHITCILFVLGCGSDRCDVLFGDFFRMARSGKDDQAFVFLCRNLFLDNDRNPFMGILLQTFAGVDQMRPCLAIQ</sequence>
<evidence type="ECO:0000313" key="1">
    <source>
        <dbReference type="EMBL" id="MPN20567.1"/>
    </source>
</evidence>
<comment type="caution">
    <text evidence="1">The sequence shown here is derived from an EMBL/GenBank/DDBJ whole genome shotgun (WGS) entry which is preliminary data.</text>
</comment>
<dbReference type="AlphaFoldDB" id="A0A645G149"/>